<name>A0ABV4FJ71_9BRAD</name>
<reference evidence="2 3" key="1">
    <citation type="submission" date="2024-07" db="EMBL/GenBank/DDBJ databases">
        <title>Genomic Encyclopedia of Type Strains, Phase V (KMG-V): Genome sequencing to study the core and pangenomes of soil and plant-associated prokaryotes.</title>
        <authorList>
            <person name="Whitman W."/>
        </authorList>
    </citation>
    <scope>NUCLEOTIDE SEQUENCE [LARGE SCALE GENOMIC DNA]</scope>
    <source>
        <strain evidence="2 3">USDA 152</strain>
    </source>
</reference>
<organism evidence="2 3">
    <name type="scientific">Bradyrhizobium ottawaense</name>
    <dbReference type="NCBI Taxonomy" id="931866"/>
    <lineage>
        <taxon>Bacteria</taxon>
        <taxon>Pseudomonadati</taxon>
        <taxon>Pseudomonadota</taxon>
        <taxon>Alphaproteobacteria</taxon>
        <taxon>Hyphomicrobiales</taxon>
        <taxon>Nitrobacteraceae</taxon>
        <taxon>Bradyrhizobium</taxon>
    </lineage>
</organism>
<protein>
    <recommendedName>
        <fullName evidence="4">Integrase</fullName>
    </recommendedName>
</protein>
<gene>
    <name evidence="2" type="ORF">ABIG07_000380</name>
</gene>
<feature type="compositionally biased region" description="Basic and acidic residues" evidence="1">
    <location>
        <begin position="1"/>
        <end position="10"/>
    </location>
</feature>
<evidence type="ECO:0000256" key="1">
    <source>
        <dbReference type="SAM" id="MobiDB-lite"/>
    </source>
</evidence>
<proteinExistence type="predicted"/>
<comment type="caution">
    <text evidence="2">The sequence shown here is derived from an EMBL/GenBank/DDBJ whole genome shotgun (WGS) entry which is preliminary data.</text>
</comment>
<evidence type="ECO:0008006" key="4">
    <source>
        <dbReference type="Google" id="ProtNLM"/>
    </source>
</evidence>
<sequence>MTYHPRRDLALRYAEGSAPAPVATTAQMGKSNDRGELRNG</sequence>
<keyword evidence="3" id="KW-1185">Reference proteome</keyword>
<feature type="compositionally biased region" description="Basic and acidic residues" evidence="1">
    <location>
        <begin position="31"/>
        <end position="40"/>
    </location>
</feature>
<feature type="region of interest" description="Disordered" evidence="1">
    <location>
        <begin position="1"/>
        <end position="40"/>
    </location>
</feature>
<accession>A0ABV4FJ71</accession>
<evidence type="ECO:0000313" key="3">
    <source>
        <dbReference type="Proteomes" id="UP001565369"/>
    </source>
</evidence>
<dbReference type="EMBL" id="JBGBZJ010000002">
    <property type="protein sequence ID" value="MEY9451432.1"/>
    <property type="molecule type" value="Genomic_DNA"/>
</dbReference>
<dbReference type="Proteomes" id="UP001565369">
    <property type="component" value="Unassembled WGS sequence"/>
</dbReference>
<evidence type="ECO:0000313" key="2">
    <source>
        <dbReference type="EMBL" id="MEY9451432.1"/>
    </source>
</evidence>